<dbReference type="AlphaFoldDB" id="A0A9J7E1H3"/>
<dbReference type="Gene3D" id="3.90.1150.10">
    <property type="entry name" value="Aspartate Aminotransferase, domain 1"/>
    <property type="match status" value="1"/>
</dbReference>
<dbReference type="GO" id="GO:0005739">
    <property type="term" value="C:mitochondrion"/>
    <property type="evidence" value="ECO:0007669"/>
    <property type="project" value="TreeGrafter"/>
</dbReference>
<evidence type="ECO:0000313" key="13">
    <source>
        <dbReference type="Proteomes" id="UP000301870"/>
    </source>
</evidence>
<dbReference type="CDD" id="cd00610">
    <property type="entry name" value="OAT_like"/>
    <property type="match status" value="1"/>
</dbReference>
<dbReference type="InterPro" id="IPR015422">
    <property type="entry name" value="PyrdxlP-dep_Trfase_small"/>
</dbReference>
<keyword evidence="6" id="KW-0808">Transferase</keyword>
<dbReference type="Pfam" id="PF00202">
    <property type="entry name" value="Aminotran_3"/>
    <property type="match status" value="1"/>
</dbReference>
<dbReference type="Gene3D" id="3.40.640.10">
    <property type="entry name" value="Type I PLP-dependent aspartate aminotransferase-like (Major domain)"/>
    <property type="match status" value="1"/>
</dbReference>
<dbReference type="InterPro" id="IPR005814">
    <property type="entry name" value="Aminotrans_3"/>
</dbReference>
<organism evidence="13 14">
    <name type="scientific">Spodoptera litura</name>
    <name type="common">Asian cotton leafworm</name>
    <dbReference type="NCBI Taxonomy" id="69820"/>
    <lineage>
        <taxon>Eukaryota</taxon>
        <taxon>Metazoa</taxon>
        <taxon>Ecdysozoa</taxon>
        <taxon>Arthropoda</taxon>
        <taxon>Hexapoda</taxon>
        <taxon>Insecta</taxon>
        <taxon>Pterygota</taxon>
        <taxon>Neoptera</taxon>
        <taxon>Endopterygota</taxon>
        <taxon>Lepidoptera</taxon>
        <taxon>Glossata</taxon>
        <taxon>Ditrysia</taxon>
        <taxon>Noctuoidea</taxon>
        <taxon>Noctuidae</taxon>
        <taxon>Amphipyrinae</taxon>
        <taxon>Spodoptera</taxon>
    </lineage>
</organism>
<accession>A0A9J7E1H3</accession>
<dbReference type="InterPro" id="IPR015424">
    <property type="entry name" value="PyrdxlP-dep_Trfase"/>
</dbReference>
<gene>
    <name evidence="14" type="primary">LOC111352056</name>
</gene>
<evidence type="ECO:0000256" key="9">
    <source>
        <dbReference type="ARBA" id="ARBA00030204"/>
    </source>
</evidence>
<dbReference type="PIRSF" id="PIRSF000521">
    <property type="entry name" value="Transaminase_4ab_Lys_Orn"/>
    <property type="match status" value="1"/>
</dbReference>
<reference evidence="14" key="1">
    <citation type="submission" date="2025-08" db="UniProtKB">
        <authorList>
            <consortium name="RefSeq"/>
        </authorList>
    </citation>
    <scope>IDENTIFICATION</scope>
    <source>
        <strain evidence="14">Ishihara</strain>
        <tissue evidence="14">Whole body</tissue>
    </source>
</reference>
<dbReference type="Proteomes" id="UP000301870">
    <property type="component" value="Chromosome 14"/>
</dbReference>
<dbReference type="GO" id="GO:0047298">
    <property type="term" value="F:(S)-3-amino-2-methylpropionate transaminase activity"/>
    <property type="evidence" value="ECO:0007669"/>
    <property type="project" value="UniProtKB-EC"/>
</dbReference>
<sequence length="503" mass="56778">MLRRDIIRNRTYLPALVAKECRNYGTSYSTVHQEPPGPLIKTEIPGPKSKELFKEMMDIQQCGSVQLFGNLEKSAGNYFADVDGNLFLDVYTQISSIPLGYNHPALLNAFRCDREVRALVNRPALGVFPSDDWPKKLRNVLLAVAPPGLKHVMTMMCGACSNENAFKAAFILYCTRKRGGKTTFTDEEIQTALLNIPPGAPDLSIMSFKGLYNNGAFHGRTLGSLATTRSKAIHKLDFPSFEWPVARFPEYRYPLEAFKCENEQQDRECLADVEEQFDRWEKKRPIAGVIIEPIQAEGGDIHASPEFFQELQKICKRRGAAFILDEVQTGCGPTGKMWCHEHFNLPSPPDLVTFSKKMLTGGFYFKPEYLPPQPLRIFNTWMGDPSKLIMLEQVIKIIKSQNLLQLVEQTGNVLKCGLHCLETEFCFMINSVRGRGTFLAFDAATPELRDNIVKTLKQNGVLGGACGICTIRLRPALIFRPEHAELFLEILRKTLRQLMSCRC</sequence>
<evidence type="ECO:0000256" key="2">
    <source>
        <dbReference type="ARBA" id="ARBA00008954"/>
    </source>
</evidence>
<dbReference type="GeneID" id="111352056"/>
<dbReference type="GO" id="GO:0030170">
    <property type="term" value="F:pyridoxal phosphate binding"/>
    <property type="evidence" value="ECO:0007669"/>
    <property type="project" value="InterPro"/>
</dbReference>
<dbReference type="FunFam" id="3.40.640.10:FF:000029">
    <property type="entry name" value="4-aminobutyrate aminotransferase, mitochondrial"/>
    <property type="match status" value="1"/>
</dbReference>
<dbReference type="GO" id="GO:0034386">
    <property type="term" value="F:4-aminobutyrate:2-oxoglutarate transaminase activity"/>
    <property type="evidence" value="ECO:0007669"/>
    <property type="project" value="UniProtKB-EC"/>
</dbReference>
<protein>
    <recommendedName>
        <fullName evidence="10">(S)-3-amino-2-methylpropionate transaminase</fullName>
        <ecNumber evidence="4">2.6.1.19</ecNumber>
        <ecNumber evidence="3">2.6.1.22</ecNumber>
    </recommendedName>
    <alternativeName>
        <fullName evidence="11">GABA aminotransferase</fullName>
    </alternativeName>
    <alternativeName>
        <fullName evidence="9">Gamma-amino-N-butyrate transaminase</fullName>
    </alternativeName>
    <alternativeName>
        <fullName evidence="8">L-AIBAT</fullName>
    </alternativeName>
</protein>
<dbReference type="NCBIfam" id="TIGR00699">
    <property type="entry name" value="GABAtrns_euk"/>
    <property type="match status" value="1"/>
</dbReference>
<dbReference type="InterPro" id="IPR015421">
    <property type="entry name" value="PyrdxlP-dep_Trfase_major"/>
</dbReference>
<dbReference type="RefSeq" id="XP_022820144.1">
    <property type="nucleotide sequence ID" value="XM_022964376.1"/>
</dbReference>
<comment type="cofactor">
    <cofactor evidence="1">
        <name>pyridoxal 5'-phosphate</name>
        <dbReference type="ChEBI" id="CHEBI:597326"/>
    </cofactor>
</comment>
<dbReference type="GO" id="GO:0009450">
    <property type="term" value="P:gamma-aminobutyric acid catabolic process"/>
    <property type="evidence" value="ECO:0007669"/>
    <property type="project" value="TreeGrafter"/>
</dbReference>
<name>A0A9J7E1H3_SPOLT</name>
<dbReference type="OrthoDB" id="5419315at2759"/>
<dbReference type="EC" id="2.6.1.22" evidence="3"/>
<evidence type="ECO:0000256" key="5">
    <source>
        <dbReference type="ARBA" id="ARBA00022576"/>
    </source>
</evidence>
<dbReference type="InterPro" id="IPR004631">
    <property type="entry name" value="4NH2But_aminotransferase_euk"/>
</dbReference>
<evidence type="ECO:0000256" key="10">
    <source>
        <dbReference type="ARBA" id="ARBA00030857"/>
    </source>
</evidence>
<evidence type="ECO:0000256" key="1">
    <source>
        <dbReference type="ARBA" id="ARBA00001933"/>
    </source>
</evidence>
<dbReference type="PANTHER" id="PTHR43206:SF1">
    <property type="entry name" value="4-AMINOBUTYRATE AMINOTRANSFERASE, MITOCHONDRIAL"/>
    <property type="match status" value="1"/>
</dbReference>
<evidence type="ECO:0000313" key="14">
    <source>
        <dbReference type="RefSeq" id="XP_022820144.1"/>
    </source>
</evidence>
<evidence type="ECO:0000256" key="12">
    <source>
        <dbReference type="RuleBase" id="RU003560"/>
    </source>
</evidence>
<evidence type="ECO:0000256" key="4">
    <source>
        <dbReference type="ARBA" id="ARBA00012912"/>
    </source>
</evidence>
<dbReference type="PANTHER" id="PTHR43206">
    <property type="entry name" value="AMINOTRANSFERASE"/>
    <property type="match status" value="1"/>
</dbReference>
<keyword evidence="7 12" id="KW-0663">Pyridoxal phosphate</keyword>
<dbReference type="KEGG" id="sliu:111352056"/>
<evidence type="ECO:0000256" key="6">
    <source>
        <dbReference type="ARBA" id="ARBA00022679"/>
    </source>
</evidence>
<evidence type="ECO:0000256" key="7">
    <source>
        <dbReference type="ARBA" id="ARBA00022898"/>
    </source>
</evidence>
<keyword evidence="5" id="KW-0032">Aminotransferase</keyword>
<evidence type="ECO:0000256" key="8">
    <source>
        <dbReference type="ARBA" id="ARBA00029760"/>
    </source>
</evidence>
<dbReference type="EC" id="2.6.1.19" evidence="4"/>
<keyword evidence="13" id="KW-1185">Reference proteome</keyword>
<comment type="similarity">
    <text evidence="2 12">Belongs to the class-III pyridoxal-phosphate-dependent aminotransferase family.</text>
</comment>
<proteinExistence type="inferred from homology"/>
<evidence type="ECO:0000256" key="3">
    <source>
        <dbReference type="ARBA" id="ARBA00012876"/>
    </source>
</evidence>
<evidence type="ECO:0000256" key="11">
    <source>
        <dbReference type="ARBA" id="ARBA00031787"/>
    </source>
</evidence>
<dbReference type="SUPFAM" id="SSF53383">
    <property type="entry name" value="PLP-dependent transferases"/>
    <property type="match status" value="1"/>
</dbReference>